<dbReference type="EMBL" id="CM043027">
    <property type="protein sequence ID" value="KAI4588497.1"/>
    <property type="molecule type" value="Genomic_DNA"/>
</dbReference>
<protein>
    <submittedName>
        <fullName evidence="1">Uncharacterized protein</fullName>
    </submittedName>
</protein>
<organism evidence="1 2">
    <name type="scientific">Ovis ammon polii x Ovis aries</name>
    <dbReference type="NCBI Taxonomy" id="2918886"/>
    <lineage>
        <taxon>Eukaryota</taxon>
        <taxon>Metazoa</taxon>
        <taxon>Chordata</taxon>
        <taxon>Craniata</taxon>
        <taxon>Vertebrata</taxon>
        <taxon>Euteleostomi</taxon>
        <taxon>Mammalia</taxon>
        <taxon>Eutheria</taxon>
        <taxon>Laurasiatheria</taxon>
        <taxon>Artiodactyla</taxon>
        <taxon>Ruminantia</taxon>
        <taxon>Pecora</taxon>
        <taxon>Bovidae</taxon>
        <taxon>Caprinae</taxon>
        <taxon>Ovis</taxon>
    </lineage>
</organism>
<keyword evidence="2" id="KW-1185">Reference proteome</keyword>
<gene>
    <name evidence="1" type="ORF">MJG53_002905</name>
</gene>
<reference evidence="1" key="1">
    <citation type="submission" date="2022-03" db="EMBL/GenBank/DDBJ databases">
        <title>Genomic analyses of argali, domestic sheep and their hybrids provide insights into chromosomal evolution, heterosis and genetic basis of agronomic traits.</title>
        <authorList>
            <person name="Li M."/>
        </authorList>
    </citation>
    <scope>NUCLEOTIDE SEQUENCE</scope>
    <source>
        <strain evidence="1">F1 hybrid</strain>
    </source>
</reference>
<proteinExistence type="predicted"/>
<sequence>MADPAECSIKVMCRFRPLNEAEILRGDKFIPKFKGEETVVIGQGKPYVFDRVLPPSTTQEQVYNACAKQIVKDVLEGYNGTIFAYGQTSSGKTHTMEGKLHDPQLMGIIPRIAHDIFDHIYSMDENLEFHIKINCLLLSYILFKSFLDSPELATVTSSLPVTGSVVLSNCPYPPSPPPSFACLEHAPPWSDEALSVMPKVSYFEIYLDKIRDLLDVSKTNLAVHEDKNRVPYVKGCTERFVSSPEEVMDVIDEGKANRHVAVTNMNEHSSRSHSIFLINIKQENVETEKKLSGKLYLVDLAGSEKVSKTGAEGAVLDEAKNINKSLSALGNVISALAEGTKTHVPYRDSKMTRILQDSLGGNCRTTIVICCSPSVFNEAETKSTLMFGQRAKTIKNTVSVNLELTAEEWKKKYEKEKEKNKTLKNVIQHLEMELNRWRNGEAVPEDEQISAKDQKSLEPCDNTPVIDNIAPVVAGISAEEKEKYDEEISSLYRQLDDKSFCTDGDVRAELSDDEINQQSQLAEKLKQQMLDQDELLASTRRDYEKIQEELTRLQIENEAAKDEVKEVLQALEELAVNYDQKSQEVEDKTRANEQLTDELAQKTTTLTTTQRELSQLQELSNHQKKRATEILNLLLKDLGEIGGIIGTNDVKTLADVNGVIEEEFTMARLYISKMKSEVKSLVNRSKQLESAQMDSNRKMNASERELAACQLLISQHEAKIKSLTDYMQNMEQKRRQLEESQDSLSEELAKLRAQEKMHEVSFQDKEKEHLTRLQDAEEMKKALEQQMESHREAHQKQLSRLRDEIEEKQRIIDEIRDLNQKLQLEQEKLSSDYNKLKIEDQEREMKLEKLLLLNDKREQAREDLKGLEETVSRELQTLHNLRKLFVQDLTARVKKSVELDSDDGGGSAAQKQKISFLENNLEQLTKVHKQLVRDNADLRCELPKLEKRLRATAERVKALESALKEAKENAMRDRKRYQQEVDRIKEAVRAKNMARRAHSAQIAKPIRPGHYPASSPTAVHAIRGGGGSSSNSTHHQK</sequence>
<comment type="caution">
    <text evidence="1">The sequence shown here is derived from an EMBL/GenBank/DDBJ whole genome shotgun (WGS) entry which is preliminary data.</text>
</comment>
<dbReference type="Proteomes" id="UP001057279">
    <property type="component" value="Linkage Group LG02"/>
</dbReference>
<evidence type="ECO:0000313" key="1">
    <source>
        <dbReference type="EMBL" id="KAI4588497.1"/>
    </source>
</evidence>
<evidence type="ECO:0000313" key="2">
    <source>
        <dbReference type="Proteomes" id="UP001057279"/>
    </source>
</evidence>
<name>A0ACB9VF08_9CETA</name>
<accession>A0ACB9VF08</accession>